<name>A0A1Y0B231_9LAMI</name>
<gene>
    <name evidence="1" type="ORF">AEK19_MT1228</name>
</gene>
<proteinExistence type="predicted"/>
<evidence type="ECO:0000313" key="1">
    <source>
        <dbReference type="EMBL" id="ART31441.1"/>
    </source>
</evidence>
<sequence length="92" mass="10683">MQSSGNGQDTSSWNGSPLWFALYRTLGNRKIILYNRTESKQSALSCSFHYRVTHWVRERTDIGRSICIAARKQQSNELRMPIPRDRINPSQL</sequence>
<dbReference type="AlphaFoldDB" id="A0A1Y0B231"/>
<dbReference type="EMBL" id="KY774314">
    <property type="protein sequence ID" value="ART31441.1"/>
    <property type="molecule type" value="Genomic_DNA"/>
</dbReference>
<protein>
    <submittedName>
        <fullName evidence="1">Uncharacterized protein</fullName>
    </submittedName>
</protein>
<keyword evidence="1" id="KW-0496">Mitochondrion</keyword>
<organism evidence="1">
    <name type="scientific">Utricularia reniformis</name>
    <dbReference type="NCBI Taxonomy" id="192314"/>
    <lineage>
        <taxon>Eukaryota</taxon>
        <taxon>Viridiplantae</taxon>
        <taxon>Streptophyta</taxon>
        <taxon>Embryophyta</taxon>
        <taxon>Tracheophyta</taxon>
        <taxon>Spermatophyta</taxon>
        <taxon>Magnoliopsida</taxon>
        <taxon>eudicotyledons</taxon>
        <taxon>Gunneridae</taxon>
        <taxon>Pentapetalae</taxon>
        <taxon>asterids</taxon>
        <taxon>lamiids</taxon>
        <taxon>Lamiales</taxon>
        <taxon>Lentibulariaceae</taxon>
        <taxon>Utricularia</taxon>
    </lineage>
</organism>
<geneLocation type="mitochondrion" evidence="1"/>
<reference evidence="1" key="1">
    <citation type="submission" date="2017-03" db="EMBL/GenBank/DDBJ databases">
        <title>The mitochondrial genome of the carnivorous plant Utricularia reniformis (Lentibulariaceae): structure, comparative analysis and evolutionary landmarks.</title>
        <authorList>
            <person name="Silva S.R."/>
            <person name="Alvarenga D.O."/>
            <person name="Michael T.P."/>
            <person name="Miranda V.F.O."/>
            <person name="Varani A.M."/>
        </authorList>
    </citation>
    <scope>NUCLEOTIDE SEQUENCE</scope>
</reference>
<accession>A0A1Y0B231</accession>